<feature type="domain" description="DUF2520" evidence="2">
    <location>
        <begin position="122"/>
        <end position="245"/>
    </location>
</feature>
<organism evidence="3 4">
    <name type="scientific">Salinimicrobium sediminis</name>
    <dbReference type="NCBI Taxonomy" id="1343891"/>
    <lineage>
        <taxon>Bacteria</taxon>
        <taxon>Pseudomonadati</taxon>
        <taxon>Bacteroidota</taxon>
        <taxon>Flavobacteriia</taxon>
        <taxon>Flavobacteriales</taxon>
        <taxon>Flavobacteriaceae</taxon>
        <taxon>Salinimicrobium</taxon>
    </lineage>
</organism>
<protein>
    <submittedName>
        <fullName evidence="3">NADP oxidoreductase coenzyme F420-dependent</fullName>
    </submittedName>
</protein>
<dbReference type="PANTHER" id="PTHR40459">
    <property type="entry name" value="CONSERVED HYPOTHETICAL ALANINE AND LEUCINE RICH PROTEIN"/>
    <property type="match status" value="1"/>
</dbReference>
<dbReference type="InterPro" id="IPR036291">
    <property type="entry name" value="NAD(P)-bd_dom_sf"/>
</dbReference>
<dbReference type="AlphaFoldDB" id="A0A285X7B5"/>
<dbReference type="Pfam" id="PF03807">
    <property type="entry name" value="F420_oxidored"/>
    <property type="match status" value="1"/>
</dbReference>
<dbReference type="RefSeq" id="WP_097056957.1">
    <property type="nucleotide sequence ID" value="NZ_OCMF01000004.1"/>
</dbReference>
<dbReference type="Pfam" id="PF10728">
    <property type="entry name" value="DUF2520"/>
    <property type="match status" value="1"/>
</dbReference>
<evidence type="ECO:0000313" key="4">
    <source>
        <dbReference type="Proteomes" id="UP000219193"/>
    </source>
</evidence>
<dbReference type="OrthoDB" id="9810755at2"/>
<sequence>MIEVVLLGSGNVATHLFKAFSAAEGIHVKQVYNHSKNSLAYFQNKTEITTQISELFEADIYLMALKDDVIPTVAAQLQDKQGLIVHTSGSVALEALNGCKRKGVLYPLQTFSKENEVIYSEIPFCLEANTPEDLQLLKSLAEMISGKAYEINSQQRRKLHLSAVFVCNFVNHLYAVGEQICQKSEIPFDILKPLIAETARKVQNASPAKVQTGPAIRNDQSTIKGHLELLESNENKKIYELLTSAIQTFHGKKL</sequence>
<dbReference type="InterPro" id="IPR008927">
    <property type="entry name" value="6-PGluconate_DH-like_C_sf"/>
</dbReference>
<keyword evidence="4" id="KW-1185">Reference proteome</keyword>
<name>A0A285X7B5_9FLAO</name>
<dbReference type="InterPro" id="IPR018931">
    <property type="entry name" value="DUF2520"/>
</dbReference>
<gene>
    <name evidence="3" type="ORF">SAMN06296241_2758</name>
</gene>
<dbReference type="SUPFAM" id="SSF48179">
    <property type="entry name" value="6-phosphogluconate dehydrogenase C-terminal domain-like"/>
    <property type="match status" value="1"/>
</dbReference>
<proteinExistence type="predicted"/>
<dbReference type="SUPFAM" id="SSF51735">
    <property type="entry name" value="NAD(P)-binding Rossmann-fold domains"/>
    <property type="match status" value="1"/>
</dbReference>
<dbReference type="InterPro" id="IPR028939">
    <property type="entry name" value="P5C_Rdtase_cat_N"/>
</dbReference>
<dbReference type="PANTHER" id="PTHR40459:SF1">
    <property type="entry name" value="CONSERVED HYPOTHETICAL ALANINE AND LEUCINE RICH PROTEIN"/>
    <property type="match status" value="1"/>
</dbReference>
<dbReference type="EMBL" id="OCMF01000004">
    <property type="protein sequence ID" value="SOC81185.1"/>
    <property type="molecule type" value="Genomic_DNA"/>
</dbReference>
<evidence type="ECO:0000259" key="1">
    <source>
        <dbReference type="Pfam" id="PF03807"/>
    </source>
</evidence>
<evidence type="ECO:0000259" key="2">
    <source>
        <dbReference type="Pfam" id="PF10728"/>
    </source>
</evidence>
<dbReference type="Gene3D" id="1.10.1040.20">
    <property type="entry name" value="ProC-like, C-terminal domain"/>
    <property type="match status" value="1"/>
</dbReference>
<dbReference type="Proteomes" id="UP000219193">
    <property type="component" value="Unassembled WGS sequence"/>
</dbReference>
<accession>A0A285X7B5</accession>
<feature type="domain" description="Pyrroline-5-carboxylate reductase catalytic N-terminal" evidence="1">
    <location>
        <begin position="4"/>
        <end position="84"/>
    </location>
</feature>
<reference evidence="4" key="1">
    <citation type="submission" date="2017-09" db="EMBL/GenBank/DDBJ databases">
        <authorList>
            <person name="Varghese N."/>
            <person name="Submissions S."/>
        </authorList>
    </citation>
    <scope>NUCLEOTIDE SEQUENCE [LARGE SCALE GENOMIC DNA]</scope>
    <source>
        <strain evidence="4">CGMCC 1.12641</strain>
    </source>
</reference>
<dbReference type="InterPro" id="IPR037108">
    <property type="entry name" value="TM1727-like_C_sf"/>
</dbReference>
<dbReference type="Gene3D" id="3.40.50.720">
    <property type="entry name" value="NAD(P)-binding Rossmann-like Domain"/>
    <property type="match status" value="1"/>
</dbReference>
<evidence type="ECO:0000313" key="3">
    <source>
        <dbReference type="EMBL" id="SOC81185.1"/>
    </source>
</evidence>